<name>A0ABX9ST96_9GAMM</name>
<evidence type="ECO:0000313" key="2">
    <source>
        <dbReference type="Proteomes" id="UP000280955"/>
    </source>
</evidence>
<proteinExistence type="predicted"/>
<protein>
    <submittedName>
        <fullName evidence="1">Homeodomain-like domain-containing protein</fullName>
    </submittedName>
</protein>
<dbReference type="InterPro" id="IPR009057">
    <property type="entry name" value="Homeodomain-like_sf"/>
</dbReference>
<dbReference type="Proteomes" id="UP000280955">
    <property type="component" value="Unassembled WGS sequence"/>
</dbReference>
<organism evidence="1 2">
    <name type="scientific">Photorhabdus asymbiotica</name>
    <dbReference type="NCBI Taxonomy" id="291112"/>
    <lineage>
        <taxon>Bacteria</taxon>
        <taxon>Pseudomonadati</taxon>
        <taxon>Pseudomonadota</taxon>
        <taxon>Gammaproteobacteria</taxon>
        <taxon>Enterobacterales</taxon>
        <taxon>Morganellaceae</taxon>
        <taxon>Photorhabdus</taxon>
    </lineage>
</organism>
<reference evidence="1 2" key="1">
    <citation type="submission" date="2018-10" db="EMBL/GenBank/DDBJ databases">
        <title>Genomic Encyclopedia of Archaeal and Bacterial Type Strains, Phase II (KMG-II): from individual species to whole genera.</title>
        <authorList>
            <person name="Goeker M."/>
        </authorList>
    </citation>
    <scope>NUCLEOTIDE SEQUENCE [LARGE SCALE GENOMIC DNA]</scope>
    <source>
        <strain evidence="1 2">DSM 15149</strain>
    </source>
</reference>
<evidence type="ECO:0000313" key="1">
    <source>
        <dbReference type="EMBL" id="RKS66689.1"/>
    </source>
</evidence>
<dbReference type="SUPFAM" id="SSF46689">
    <property type="entry name" value="Homeodomain-like"/>
    <property type="match status" value="1"/>
</dbReference>
<accession>A0ABX9ST96</accession>
<dbReference type="EMBL" id="RBLJ01000001">
    <property type="protein sequence ID" value="RKS66689.1"/>
    <property type="molecule type" value="Genomic_DNA"/>
</dbReference>
<keyword evidence="2" id="KW-1185">Reference proteome</keyword>
<dbReference type="Pfam" id="PF13384">
    <property type="entry name" value="HTH_23"/>
    <property type="match status" value="1"/>
</dbReference>
<sequence length="66" mass="7794">MPIITSIPHDERQKMKKLIHKTRDKDYARRLTALLLLNEGVTVTEVAKILHAARSSVNRWVKWFRL</sequence>
<gene>
    <name evidence="1" type="ORF">BDD30_1024</name>
</gene>
<comment type="caution">
    <text evidence="1">The sequence shown here is derived from an EMBL/GenBank/DDBJ whole genome shotgun (WGS) entry which is preliminary data.</text>
</comment>